<dbReference type="AlphaFoldDB" id="A0A0R1ZQR7"/>
<dbReference type="Gene3D" id="2.40.128.690">
    <property type="entry name" value="YycH protein, domain 3-like"/>
    <property type="match status" value="1"/>
</dbReference>
<dbReference type="Proteomes" id="UP000051291">
    <property type="component" value="Unassembled WGS sequence"/>
</dbReference>
<dbReference type="InterPro" id="IPR018604">
    <property type="entry name" value="YycI-like"/>
</dbReference>
<reference evidence="3 4" key="1">
    <citation type="journal article" date="2015" name="Genome Announc.">
        <title>Expanding the biotechnology potential of lactobacilli through comparative genomics of 213 strains and associated genera.</title>
        <authorList>
            <person name="Sun Z."/>
            <person name="Harris H.M."/>
            <person name="McCann A."/>
            <person name="Guo C."/>
            <person name="Argimon S."/>
            <person name="Zhang W."/>
            <person name="Yang X."/>
            <person name="Jeffery I.B."/>
            <person name="Cooney J.C."/>
            <person name="Kagawa T.F."/>
            <person name="Liu W."/>
            <person name="Song Y."/>
            <person name="Salvetti E."/>
            <person name="Wrobel A."/>
            <person name="Rasinkangas P."/>
            <person name="Parkhill J."/>
            <person name="Rea M.C."/>
            <person name="O'Sullivan O."/>
            <person name="Ritari J."/>
            <person name="Douillard F.P."/>
            <person name="Paul Ross R."/>
            <person name="Yang R."/>
            <person name="Briner A.E."/>
            <person name="Felis G.E."/>
            <person name="de Vos W.M."/>
            <person name="Barrangou R."/>
            <person name="Klaenhammer T.R."/>
            <person name="Caufield P.W."/>
            <person name="Cui Y."/>
            <person name="Zhang H."/>
            <person name="O'Toole P.W."/>
        </authorList>
    </citation>
    <scope>NUCLEOTIDE SEQUENCE [LARGE SCALE GENOMIC DNA]</scope>
    <source>
        <strain evidence="3 4">DSM 20653</strain>
    </source>
</reference>
<keyword evidence="4" id="KW-1185">Reference proteome</keyword>
<dbReference type="Pfam" id="PF09648">
    <property type="entry name" value="YycI"/>
    <property type="match status" value="1"/>
</dbReference>
<dbReference type="EMBL" id="AYYZ01000012">
    <property type="protein sequence ID" value="KRM52876.1"/>
    <property type="molecule type" value="Genomic_DNA"/>
</dbReference>
<name>A0A0R1ZQR7_9LACO</name>
<dbReference type="GO" id="GO:0016020">
    <property type="term" value="C:membrane"/>
    <property type="evidence" value="ECO:0007669"/>
    <property type="project" value="InterPro"/>
</dbReference>
<comment type="caution">
    <text evidence="3">The sequence shown here is derived from an EMBL/GenBank/DDBJ whole genome shotgun (WGS) entry which is preliminary data.</text>
</comment>
<proteinExistence type="predicted"/>
<keyword evidence="1" id="KW-0812">Transmembrane</keyword>
<feature type="domain" description="Regulatory protein YycH-like" evidence="2">
    <location>
        <begin position="39"/>
        <end position="256"/>
    </location>
</feature>
<keyword evidence="1" id="KW-0472">Membrane</keyword>
<evidence type="ECO:0000313" key="3">
    <source>
        <dbReference type="EMBL" id="KRM52876.1"/>
    </source>
</evidence>
<accession>A0A0R1ZQR7</accession>
<protein>
    <submittedName>
        <fullName evidence="3">YycI protein</fullName>
    </submittedName>
</protein>
<dbReference type="STRING" id="1423820.FC64_GL000152"/>
<keyword evidence="1" id="KW-1133">Transmembrane helix</keyword>
<evidence type="ECO:0000256" key="1">
    <source>
        <dbReference type="SAM" id="Phobius"/>
    </source>
</evidence>
<evidence type="ECO:0000313" key="4">
    <source>
        <dbReference type="Proteomes" id="UP000051291"/>
    </source>
</evidence>
<feature type="transmembrane region" description="Helical" evidence="1">
    <location>
        <begin position="6"/>
        <end position="26"/>
    </location>
</feature>
<gene>
    <name evidence="3" type="ORF">FC64_GL000152</name>
</gene>
<sequence length="264" mass="29988">MNFKRIEWIFFVAFIMLDVFLVSSYFKQGPIMDATVNHPENTTVSVLKSMRDDQITIGETSNETGTGYYVSSPNNDDLKNKAGQLRYQSWSMNGNLLNSTFATMIKVNADNPQKVLKSIVNDPNQIVDGKDYQYSKALSTKDTIVYTQKVNDEPFYDNGGQIRFHLKNGYVQGYTQGHLDNLQTLRGARKTLSQKRALIWLYQYNKLPSNSTVESSNLAYSKMLTVNGNTVYIPTWVFEIKNNASGTIIYRRINAFTGAVMDDN</sequence>
<evidence type="ECO:0000259" key="2">
    <source>
        <dbReference type="Pfam" id="PF09648"/>
    </source>
</evidence>
<dbReference type="RefSeq" id="WP_057906321.1">
    <property type="nucleotide sequence ID" value="NZ_AYYZ01000012.1"/>
</dbReference>
<organism evidence="3 4">
    <name type="scientific">Ligilactobacillus araffinosus DSM 20653</name>
    <dbReference type="NCBI Taxonomy" id="1423820"/>
    <lineage>
        <taxon>Bacteria</taxon>
        <taxon>Bacillati</taxon>
        <taxon>Bacillota</taxon>
        <taxon>Bacilli</taxon>
        <taxon>Lactobacillales</taxon>
        <taxon>Lactobacillaceae</taxon>
        <taxon>Ligilactobacillus</taxon>
    </lineage>
</organism>
<dbReference type="PATRIC" id="fig|1423820.4.peg.155"/>